<keyword evidence="3" id="KW-1185">Reference proteome</keyword>
<dbReference type="InterPro" id="IPR038717">
    <property type="entry name" value="Tc1-like_DDE_dom"/>
</dbReference>
<name>A0A162NE29_PHYB8</name>
<evidence type="ECO:0000313" key="2">
    <source>
        <dbReference type="EMBL" id="OAD68704.1"/>
    </source>
</evidence>
<dbReference type="Pfam" id="PF13358">
    <property type="entry name" value="DDE_3"/>
    <property type="match status" value="1"/>
</dbReference>
<dbReference type="InterPro" id="IPR036397">
    <property type="entry name" value="RNaseH_sf"/>
</dbReference>
<reference evidence="3" key="1">
    <citation type="submission" date="2015-06" db="EMBL/GenBank/DDBJ databases">
        <title>Expansion of signal transduction pathways in fungi by whole-genome duplication.</title>
        <authorList>
            <consortium name="DOE Joint Genome Institute"/>
            <person name="Corrochano L.M."/>
            <person name="Kuo A."/>
            <person name="Marcet-Houben M."/>
            <person name="Polaino S."/>
            <person name="Salamov A."/>
            <person name="Villalobos J.M."/>
            <person name="Alvarez M.I."/>
            <person name="Avalos J."/>
            <person name="Benito E.P."/>
            <person name="Benoit I."/>
            <person name="Burger G."/>
            <person name="Camino L.P."/>
            <person name="Canovas D."/>
            <person name="Cerda-Olmedo E."/>
            <person name="Cheng J.-F."/>
            <person name="Dominguez A."/>
            <person name="Elias M."/>
            <person name="Eslava A.P."/>
            <person name="Glaser F."/>
            <person name="Grimwood J."/>
            <person name="Gutierrez G."/>
            <person name="Heitman J."/>
            <person name="Henrissat B."/>
            <person name="Iturriaga E.A."/>
            <person name="Lang B.F."/>
            <person name="Lavin J.L."/>
            <person name="Lee S."/>
            <person name="Li W."/>
            <person name="Lindquist E."/>
            <person name="Lopez-Garcia S."/>
            <person name="Luque E.M."/>
            <person name="Marcos A.T."/>
            <person name="Martin J."/>
            <person name="McCluskey K."/>
            <person name="Medina H.R."/>
            <person name="Miralles-Duran A."/>
            <person name="Miyazaki A."/>
            <person name="Munoz-Torres E."/>
            <person name="Oguiza J.A."/>
            <person name="Ohm R."/>
            <person name="Olmedo M."/>
            <person name="Orejas M."/>
            <person name="Ortiz-Castellanos L."/>
            <person name="Pisabarro A.G."/>
            <person name="Rodriguez-Romero J."/>
            <person name="Ruiz-Herrera J."/>
            <person name="Ruiz-Vazquez R."/>
            <person name="Sanz C."/>
            <person name="Schackwitz W."/>
            <person name="Schmutz J."/>
            <person name="Shahriari M."/>
            <person name="Shelest E."/>
            <person name="Silva-Franco F."/>
            <person name="Soanes D."/>
            <person name="Syed K."/>
            <person name="Tagua V.G."/>
            <person name="Talbot N.J."/>
            <person name="Thon M."/>
            <person name="De vries R.P."/>
            <person name="Wiebenga A."/>
            <person name="Yadav J.S."/>
            <person name="Braun E.L."/>
            <person name="Baker S."/>
            <person name="Garre V."/>
            <person name="Horwitz B."/>
            <person name="Torres-Martinez S."/>
            <person name="Idnurm A."/>
            <person name="Herrera-Estrella A."/>
            <person name="Gabaldon T."/>
            <person name="Grigoriev I.V."/>
        </authorList>
    </citation>
    <scope>NUCLEOTIDE SEQUENCE [LARGE SCALE GENOMIC DNA]</scope>
    <source>
        <strain evidence="3">NRRL 1555(-)</strain>
    </source>
</reference>
<feature type="domain" description="Tc1-like transposase DDE" evidence="1">
    <location>
        <begin position="79"/>
        <end position="194"/>
    </location>
</feature>
<dbReference type="STRING" id="763407.A0A162NE29"/>
<proteinExistence type="predicted"/>
<dbReference type="EMBL" id="KV440994">
    <property type="protein sequence ID" value="OAD68704.1"/>
    <property type="molecule type" value="Genomic_DNA"/>
</dbReference>
<dbReference type="RefSeq" id="XP_018286744.1">
    <property type="nucleotide sequence ID" value="XM_018432444.1"/>
</dbReference>
<dbReference type="AlphaFoldDB" id="A0A162NE29"/>
<dbReference type="GO" id="GO:0003676">
    <property type="term" value="F:nucleic acid binding"/>
    <property type="evidence" value="ECO:0007669"/>
    <property type="project" value="InterPro"/>
</dbReference>
<sequence length="201" mass="23070">MNPNQTAIAKRRKRNKPQKVLLIHIKNMIVEKCHIEESFESDATVEPKKQGGSHIESLKIINECSKFIQDFLIKCCTLTLDEADFNANLIREQGWSKKGKASIVKTKLKRGLNISILAGISYQSVESVQAKLSPDGMIGPIFVEFVKMIMDLLDYSNSAPHNFIMNNVLIHRFYIVIELFANSQHHLHFSPPYSLLWWLKF</sequence>
<accession>A0A162NE29</accession>
<dbReference type="Gene3D" id="3.30.420.10">
    <property type="entry name" value="Ribonuclease H-like superfamily/Ribonuclease H"/>
    <property type="match status" value="1"/>
</dbReference>
<organism evidence="2 3">
    <name type="scientific">Phycomyces blakesleeanus (strain ATCC 8743b / DSM 1359 / FGSC 10004 / NBRC 33097 / NRRL 1555)</name>
    <dbReference type="NCBI Taxonomy" id="763407"/>
    <lineage>
        <taxon>Eukaryota</taxon>
        <taxon>Fungi</taxon>
        <taxon>Fungi incertae sedis</taxon>
        <taxon>Mucoromycota</taxon>
        <taxon>Mucoromycotina</taxon>
        <taxon>Mucoromycetes</taxon>
        <taxon>Mucorales</taxon>
        <taxon>Phycomycetaceae</taxon>
        <taxon>Phycomyces</taxon>
    </lineage>
</organism>
<protein>
    <recommendedName>
        <fullName evidence="1">Tc1-like transposase DDE domain-containing protein</fullName>
    </recommendedName>
</protein>
<evidence type="ECO:0000259" key="1">
    <source>
        <dbReference type="Pfam" id="PF13358"/>
    </source>
</evidence>
<evidence type="ECO:0000313" key="3">
    <source>
        <dbReference type="Proteomes" id="UP000077315"/>
    </source>
</evidence>
<dbReference type="GeneID" id="28993350"/>
<dbReference type="Proteomes" id="UP000077315">
    <property type="component" value="Unassembled WGS sequence"/>
</dbReference>
<dbReference type="VEuPathDB" id="FungiDB:PHYBLDRAFT_150294"/>
<gene>
    <name evidence="2" type="ORF">PHYBLDRAFT_150294</name>
</gene>
<dbReference type="InParanoid" id="A0A162NE29"/>